<comment type="subcellular location">
    <subcellularLocation>
        <location evidence="1">Membrane</location>
    </subcellularLocation>
</comment>
<comment type="caution">
    <text evidence="4">The sequence shown here is derived from an EMBL/GenBank/DDBJ whole genome shotgun (WGS) entry which is preliminary data.</text>
</comment>
<feature type="transmembrane region" description="Helical" evidence="3">
    <location>
        <begin position="6"/>
        <end position="27"/>
    </location>
</feature>
<evidence type="ECO:0000256" key="3">
    <source>
        <dbReference type="SAM" id="Phobius"/>
    </source>
</evidence>
<dbReference type="GO" id="GO:0016020">
    <property type="term" value="C:membrane"/>
    <property type="evidence" value="ECO:0007669"/>
    <property type="project" value="UniProtKB-SubCell"/>
</dbReference>
<evidence type="ECO:0000256" key="1">
    <source>
        <dbReference type="ARBA" id="ARBA00004370"/>
    </source>
</evidence>
<dbReference type="Proteomes" id="UP000179734">
    <property type="component" value="Unassembled WGS sequence"/>
</dbReference>
<dbReference type="PANTHER" id="PTHR37042">
    <property type="entry name" value="OUTER MEMBRANE PROTEIN RV1973"/>
    <property type="match status" value="1"/>
</dbReference>
<dbReference type="AlphaFoldDB" id="A0A1S1NDB5"/>
<evidence type="ECO:0008006" key="6">
    <source>
        <dbReference type="Google" id="ProtNLM"/>
    </source>
</evidence>
<evidence type="ECO:0000313" key="5">
    <source>
        <dbReference type="Proteomes" id="UP000179734"/>
    </source>
</evidence>
<evidence type="ECO:0000256" key="2">
    <source>
        <dbReference type="ARBA" id="ARBA00023136"/>
    </source>
</evidence>
<organism evidence="4 5">
    <name type="scientific">Mycobacterium talmoniae</name>
    <dbReference type="NCBI Taxonomy" id="1858794"/>
    <lineage>
        <taxon>Bacteria</taxon>
        <taxon>Bacillati</taxon>
        <taxon>Actinomycetota</taxon>
        <taxon>Actinomycetes</taxon>
        <taxon>Mycobacteriales</taxon>
        <taxon>Mycobacteriaceae</taxon>
        <taxon>Mycobacterium</taxon>
    </lineage>
</organism>
<gene>
    <name evidence="4" type="ORF">BKN37_13905</name>
</gene>
<keyword evidence="3" id="KW-1133">Transmembrane helix</keyword>
<evidence type="ECO:0000313" key="4">
    <source>
        <dbReference type="EMBL" id="OHV03665.1"/>
    </source>
</evidence>
<keyword evidence="2 3" id="KW-0472">Membrane</keyword>
<name>A0A1S1NDB5_9MYCO</name>
<keyword evidence="5" id="KW-1185">Reference proteome</keyword>
<dbReference type="EMBL" id="MLQM01000068">
    <property type="protein sequence ID" value="OHV03665.1"/>
    <property type="molecule type" value="Genomic_DNA"/>
</dbReference>
<dbReference type="PANTHER" id="PTHR37042:SF4">
    <property type="entry name" value="OUTER MEMBRANE PROTEIN RV1973"/>
    <property type="match status" value="1"/>
</dbReference>
<accession>A0A1S1NDB5</accession>
<keyword evidence="3" id="KW-0812">Transmembrane</keyword>
<protein>
    <recommendedName>
        <fullName evidence="6">Mce protein</fullName>
    </recommendedName>
</protein>
<reference evidence="4 5" key="1">
    <citation type="submission" date="2016-10" db="EMBL/GenBank/DDBJ databases">
        <title>Genome sequence of Mycobacterium talmonii.</title>
        <authorList>
            <person name="Greninger A.L."/>
            <person name="Elliott B."/>
            <person name="Vasireddy S."/>
            <person name="Vasireddy R."/>
        </authorList>
    </citation>
    <scope>NUCLEOTIDE SEQUENCE [LARGE SCALE GENOMIC DNA]</scope>
    <source>
        <strain evidence="5">NE-TNMC-100812</strain>
    </source>
</reference>
<sequence>MSPEVATLAVGLIGAIVLTVVVGWLGFRTQQGRDVEAHRDLIVAVARQEAANITTIDYQHPEDDVQRVLDLATGSFYASFARRSHDLIDTVKREESKAVGTATEAALSSEAGNQAQVLVAVSVRSKHLGGLDKPPQGLRMRMLVEKAGKQMKVADVELVR</sequence>
<proteinExistence type="predicted"/>